<dbReference type="EMBL" id="VOHV01000027">
    <property type="protein sequence ID" value="TWV35897.1"/>
    <property type="molecule type" value="Genomic_DNA"/>
</dbReference>
<accession>A0AB38PFV7</accession>
<dbReference type="Proteomes" id="UP000319026">
    <property type="component" value="Unassembled WGS sequence"/>
</dbReference>
<evidence type="ECO:0000313" key="4">
    <source>
        <dbReference type="Proteomes" id="UP000319026"/>
    </source>
</evidence>
<reference evidence="2 4" key="1">
    <citation type="submission" date="2019-07" db="EMBL/GenBank/DDBJ databases">
        <title>Genome Sequencing of Bacteroides fragilis.</title>
        <authorList>
            <person name="Pinto K.M."/>
            <person name="Ruoff K.L."/>
            <person name="Price C.E."/>
            <person name="Valls R.A."/>
            <person name="O'Toole G.A."/>
        </authorList>
    </citation>
    <scope>NUCLEOTIDE SEQUENCE [LARGE SCALE GENOMIC DNA]</scope>
    <source>
        <strain evidence="2 4">AD135F_3B</strain>
    </source>
</reference>
<sequence>MFEAGNILYGYFDLGSNGKKNKYAIVLHNDPLECIITTFTTSQPRSSVASPVHGRNPSQGEVMSYVFKSGVSIGVNPLSGEFFFFRKDTTIVPDYGVNETTISSFCSVVDNLRVVCKLHEKEYIDLIYTLYKCKRTKRKYKLIFESILHGLGGAV</sequence>
<evidence type="ECO:0000313" key="1">
    <source>
        <dbReference type="EMBL" id="TWV35897.1"/>
    </source>
</evidence>
<comment type="caution">
    <text evidence="2">The sequence shown here is derived from an EMBL/GenBank/DDBJ whole genome shotgun (WGS) entry which is preliminary data.</text>
</comment>
<dbReference type="EMBL" id="VOHT01000027">
    <property type="protein sequence ID" value="TWV42731.1"/>
    <property type="molecule type" value="Genomic_DNA"/>
</dbReference>
<name>A0AB38PFV7_BACFG</name>
<dbReference type="RefSeq" id="WP_146333312.1">
    <property type="nucleotide sequence ID" value="NZ_VOHT01000027.1"/>
</dbReference>
<protein>
    <submittedName>
        <fullName evidence="2">Uncharacterized protein</fullName>
    </submittedName>
</protein>
<evidence type="ECO:0000313" key="3">
    <source>
        <dbReference type="Proteomes" id="UP000315444"/>
    </source>
</evidence>
<proteinExistence type="predicted"/>
<reference evidence="1 3" key="2">
    <citation type="submission" date="2019-07" db="EMBL/GenBank/DDBJ databases">
        <title>Genome sequencing of Bacteroides fragilis.</title>
        <authorList>
            <person name="Galasyn E.V."/>
            <person name="Ruoff K.L."/>
            <person name="Price C.E."/>
            <person name="Valls R.A."/>
            <person name="O'Toole G.A."/>
        </authorList>
    </citation>
    <scope>NUCLEOTIDE SEQUENCE [LARGE SCALE GENOMIC DNA]</scope>
    <source>
        <strain evidence="1 3">AD135F_1B</strain>
    </source>
</reference>
<gene>
    <name evidence="2" type="ORF">FSA03_24935</name>
    <name evidence="1" type="ORF">FSA06_24955</name>
</gene>
<organism evidence="2 4">
    <name type="scientific">Bacteroides fragilis</name>
    <dbReference type="NCBI Taxonomy" id="817"/>
    <lineage>
        <taxon>Bacteria</taxon>
        <taxon>Pseudomonadati</taxon>
        <taxon>Bacteroidota</taxon>
        <taxon>Bacteroidia</taxon>
        <taxon>Bacteroidales</taxon>
        <taxon>Bacteroidaceae</taxon>
        <taxon>Bacteroides</taxon>
    </lineage>
</organism>
<dbReference type="Proteomes" id="UP000315444">
    <property type="component" value="Unassembled WGS sequence"/>
</dbReference>
<evidence type="ECO:0000313" key="2">
    <source>
        <dbReference type="EMBL" id="TWV42731.1"/>
    </source>
</evidence>
<dbReference type="AlphaFoldDB" id="A0AB38PFV7"/>